<evidence type="ECO:0000259" key="15">
    <source>
        <dbReference type="PROSITE" id="PS50011"/>
    </source>
</evidence>
<evidence type="ECO:0000256" key="9">
    <source>
        <dbReference type="ARBA" id="ARBA00035720"/>
    </source>
</evidence>
<dbReference type="GO" id="GO:0004693">
    <property type="term" value="F:cyclin-dependent protein serine/threonine kinase activity"/>
    <property type="evidence" value="ECO:0007669"/>
    <property type="project" value="UniProtKB-EC"/>
</dbReference>
<dbReference type="PROSITE" id="PS00108">
    <property type="entry name" value="PROTEIN_KINASE_ST"/>
    <property type="match status" value="1"/>
</dbReference>
<evidence type="ECO:0000256" key="8">
    <source>
        <dbReference type="ARBA" id="ARBA00035711"/>
    </source>
</evidence>
<keyword evidence="7 13" id="KW-0067">ATP-binding</keyword>
<keyword evidence="17" id="KW-1185">Reference proteome</keyword>
<dbReference type="PANTHER" id="PTHR24056:SF171">
    <property type="entry name" value="CYCLIN-DEPENDENT KINASE 20"/>
    <property type="match status" value="1"/>
</dbReference>
<dbReference type="GO" id="GO:0005524">
    <property type="term" value="F:ATP binding"/>
    <property type="evidence" value="ECO:0007669"/>
    <property type="project" value="UniProtKB-UniRule"/>
</dbReference>
<evidence type="ECO:0000256" key="10">
    <source>
        <dbReference type="ARBA" id="ARBA00035723"/>
    </source>
</evidence>
<evidence type="ECO:0000256" key="1">
    <source>
        <dbReference type="ARBA" id="ARBA00006485"/>
    </source>
</evidence>
<protein>
    <recommendedName>
        <fullName evidence="8">Cyclin-dependent kinase 20</fullName>
        <ecNumber evidence="2">2.7.11.22</ecNumber>
    </recommendedName>
    <alternativeName>
        <fullName evidence="9">Cell cycle-related kinase</fullName>
    </alternativeName>
    <alternativeName>
        <fullName evidence="10">Cell division protein kinase 20</fullName>
    </alternativeName>
</protein>
<feature type="binding site" evidence="13">
    <location>
        <position position="33"/>
    </location>
    <ligand>
        <name>ATP</name>
        <dbReference type="ChEBI" id="CHEBI:30616"/>
    </ligand>
</feature>
<evidence type="ECO:0000256" key="7">
    <source>
        <dbReference type="ARBA" id="ARBA00022840"/>
    </source>
</evidence>
<dbReference type="EMBL" id="JBBCAQ010000023">
    <property type="protein sequence ID" value="KAK7588182.1"/>
    <property type="molecule type" value="Genomic_DNA"/>
</dbReference>
<dbReference type="AlphaFoldDB" id="A0AAN9TEM8"/>
<evidence type="ECO:0000256" key="2">
    <source>
        <dbReference type="ARBA" id="ARBA00012425"/>
    </source>
</evidence>
<dbReference type="FunFam" id="3.30.200.20:FF:000579">
    <property type="entry name" value="cyclin-dependent kinase 20"/>
    <property type="match status" value="1"/>
</dbReference>
<dbReference type="PROSITE" id="PS00107">
    <property type="entry name" value="PROTEIN_KINASE_ATP"/>
    <property type="match status" value="1"/>
</dbReference>
<dbReference type="SMART" id="SM00220">
    <property type="entry name" value="S_TKc"/>
    <property type="match status" value="1"/>
</dbReference>
<accession>A0AAN9TEM8</accession>
<dbReference type="InterPro" id="IPR017441">
    <property type="entry name" value="Protein_kinase_ATP_BS"/>
</dbReference>
<dbReference type="InterPro" id="IPR000719">
    <property type="entry name" value="Prot_kinase_dom"/>
</dbReference>
<comment type="caution">
    <text evidence="16">The sequence shown here is derived from an EMBL/GenBank/DDBJ whole genome shotgun (WGS) entry which is preliminary data.</text>
</comment>
<evidence type="ECO:0000256" key="11">
    <source>
        <dbReference type="ARBA" id="ARBA00047811"/>
    </source>
</evidence>
<name>A0AAN9TEM8_9HEMI</name>
<dbReference type="InterPro" id="IPR050108">
    <property type="entry name" value="CDK"/>
</dbReference>
<evidence type="ECO:0000313" key="16">
    <source>
        <dbReference type="EMBL" id="KAK7588182.1"/>
    </source>
</evidence>
<evidence type="ECO:0000256" key="13">
    <source>
        <dbReference type="PROSITE-ProRule" id="PRU10141"/>
    </source>
</evidence>
<sequence length="335" mass="38588">MDNYKLIEHIGNGAHGHVLKGLNVKTNEEVALKRIHLKKKGNDIPISVLREIKILLTIESEYVMELFDYISHDCSVVLIFEFMPTGLWEVLHDLDDPPSIPHIKSYMIMLLKGVTYLHENGIMHRDLKPANLLISNNGILKIADLGLSRTLWSPEENGRTYTHQVATRWYRAPELLYGSRHYDQSVDLWAVGCIFAEMINKTALFPGENDIEQLAMVLHNLGTPTNQSWPSLKDLPDYNKITFPPSKGKLFEELVPDADSTCINLIKSFIRYDGSKRLPARKAISHAYFYQQPLPCLEQQMPRPDQNHRTKIKQQLRRNSKFDLNLDELFCLLNE</sequence>
<evidence type="ECO:0000313" key="17">
    <source>
        <dbReference type="Proteomes" id="UP001367676"/>
    </source>
</evidence>
<dbReference type="EC" id="2.7.11.22" evidence="2"/>
<keyword evidence="6" id="KW-0418">Kinase</keyword>
<comment type="catalytic activity">
    <reaction evidence="11">
        <text>L-threonyl-[protein] + ATP = O-phospho-L-threonyl-[protein] + ADP + H(+)</text>
        <dbReference type="Rhea" id="RHEA:46608"/>
        <dbReference type="Rhea" id="RHEA-COMP:11060"/>
        <dbReference type="Rhea" id="RHEA-COMP:11605"/>
        <dbReference type="ChEBI" id="CHEBI:15378"/>
        <dbReference type="ChEBI" id="CHEBI:30013"/>
        <dbReference type="ChEBI" id="CHEBI:30616"/>
        <dbReference type="ChEBI" id="CHEBI:61977"/>
        <dbReference type="ChEBI" id="CHEBI:456216"/>
        <dbReference type="EC" id="2.7.11.22"/>
    </reaction>
</comment>
<evidence type="ECO:0000256" key="12">
    <source>
        <dbReference type="ARBA" id="ARBA00048367"/>
    </source>
</evidence>
<dbReference type="GO" id="GO:0005634">
    <property type="term" value="C:nucleus"/>
    <property type="evidence" value="ECO:0007669"/>
    <property type="project" value="TreeGrafter"/>
</dbReference>
<keyword evidence="4" id="KW-0808">Transferase</keyword>
<comment type="catalytic activity">
    <reaction evidence="12">
        <text>L-seryl-[protein] + ATP = O-phospho-L-seryl-[protein] + ADP + H(+)</text>
        <dbReference type="Rhea" id="RHEA:17989"/>
        <dbReference type="Rhea" id="RHEA-COMP:9863"/>
        <dbReference type="Rhea" id="RHEA-COMP:11604"/>
        <dbReference type="ChEBI" id="CHEBI:15378"/>
        <dbReference type="ChEBI" id="CHEBI:29999"/>
        <dbReference type="ChEBI" id="CHEBI:30616"/>
        <dbReference type="ChEBI" id="CHEBI:83421"/>
        <dbReference type="ChEBI" id="CHEBI:456216"/>
        <dbReference type="EC" id="2.7.11.22"/>
    </reaction>
</comment>
<evidence type="ECO:0000256" key="5">
    <source>
        <dbReference type="ARBA" id="ARBA00022741"/>
    </source>
</evidence>
<proteinExistence type="inferred from homology"/>
<evidence type="ECO:0000256" key="3">
    <source>
        <dbReference type="ARBA" id="ARBA00022527"/>
    </source>
</evidence>
<organism evidence="16 17">
    <name type="scientific">Parthenolecanium corni</name>
    <dbReference type="NCBI Taxonomy" id="536013"/>
    <lineage>
        <taxon>Eukaryota</taxon>
        <taxon>Metazoa</taxon>
        <taxon>Ecdysozoa</taxon>
        <taxon>Arthropoda</taxon>
        <taxon>Hexapoda</taxon>
        <taxon>Insecta</taxon>
        <taxon>Pterygota</taxon>
        <taxon>Neoptera</taxon>
        <taxon>Paraneoptera</taxon>
        <taxon>Hemiptera</taxon>
        <taxon>Sternorrhyncha</taxon>
        <taxon>Coccoidea</taxon>
        <taxon>Coccidae</taxon>
        <taxon>Parthenolecanium</taxon>
    </lineage>
</organism>
<dbReference type="SUPFAM" id="SSF56112">
    <property type="entry name" value="Protein kinase-like (PK-like)"/>
    <property type="match status" value="1"/>
</dbReference>
<dbReference type="Pfam" id="PF00069">
    <property type="entry name" value="Pkinase"/>
    <property type="match status" value="1"/>
</dbReference>
<feature type="domain" description="Protein kinase" evidence="15">
    <location>
        <begin position="4"/>
        <end position="289"/>
    </location>
</feature>
<evidence type="ECO:0000256" key="14">
    <source>
        <dbReference type="RuleBase" id="RU000304"/>
    </source>
</evidence>
<evidence type="ECO:0000256" key="4">
    <source>
        <dbReference type="ARBA" id="ARBA00022679"/>
    </source>
</evidence>
<comment type="similarity">
    <text evidence="1">Belongs to the protein kinase superfamily. CMGC Ser/Thr protein kinase family. CDC2/CDKX subfamily.</text>
</comment>
<reference evidence="16 17" key="1">
    <citation type="submission" date="2024-03" db="EMBL/GenBank/DDBJ databases">
        <title>Adaptation during the transition from Ophiocordyceps entomopathogen to insect associate is accompanied by gene loss and intensified selection.</title>
        <authorList>
            <person name="Ward C.M."/>
            <person name="Onetto C.A."/>
            <person name="Borneman A.R."/>
        </authorList>
    </citation>
    <scope>NUCLEOTIDE SEQUENCE [LARGE SCALE GENOMIC DNA]</scope>
    <source>
        <strain evidence="16">AWRI1</strain>
        <tissue evidence="16">Single Adult Female</tissue>
    </source>
</reference>
<dbReference type="FunFam" id="1.10.510.10:FF:000624">
    <property type="entry name" value="Mitogen-activated protein kinase"/>
    <property type="match status" value="1"/>
</dbReference>
<dbReference type="Gene3D" id="3.30.200.20">
    <property type="entry name" value="Phosphorylase Kinase, domain 1"/>
    <property type="match status" value="1"/>
</dbReference>
<keyword evidence="3 14" id="KW-0723">Serine/threonine-protein kinase</keyword>
<dbReference type="InterPro" id="IPR008271">
    <property type="entry name" value="Ser/Thr_kinase_AS"/>
</dbReference>
<dbReference type="Gene3D" id="1.10.510.10">
    <property type="entry name" value="Transferase(Phosphotransferase) domain 1"/>
    <property type="match status" value="1"/>
</dbReference>
<evidence type="ECO:0000256" key="6">
    <source>
        <dbReference type="ARBA" id="ARBA00022777"/>
    </source>
</evidence>
<dbReference type="InterPro" id="IPR011009">
    <property type="entry name" value="Kinase-like_dom_sf"/>
</dbReference>
<keyword evidence="5 13" id="KW-0547">Nucleotide-binding</keyword>
<dbReference type="PROSITE" id="PS50011">
    <property type="entry name" value="PROTEIN_KINASE_DOM"/>
    <property type="match status" value="1"/>
</dbReference>
<dbReference type="Proteomes" id="UP001367676">
    <property type="component" value="Unassembled WGS sequence"/>
</dbReference>
<dbReference type="PANTHER" id="PTHR24056">
    <property type="entry name" value="CELL DIVISION PROTEIN KINASE"/>
    <property type="match status" value="1"/>
</dbReference>
<gene>
    <name evidence="16" type="ORF">V9T40_005427</name>
</gene>